<dbReference type="RefSeq" id="WP_028726759.1">
    <property type="nucleotide sequence ID" value="NZ_AUAE01000010.1"/>
</dbReference>
<dbReference type="SUPFAM" id="SSF74653">
    <property type="entry name" value="TolA/TonB C-terminal domain"/>
    <property type="match status" value="2"/>
</dbReference>
<dbReference type="PROSITE" id="PS52015">
    <property type="entry name" value="TONB_CTD"/>
    <property type="match status" value="1"/>
</dbReference>
<accession>A0A0F5J871</accession>
<feature type="chain" id="PRO_5002488766" evidence="1">
    <location>
        <begin position="26"/>
        <end position="302"/>
    </location>
</feature>
<dbReference type="InterPro" id="IPR051045">
    <property type="entry name" value="TonB-dependent_transducer"/>
</dbReference>
<dbReference type="AlphaFoldDB" id="A0A0F5J871"/>
<dbReference type="HOGENOM" id="CLU_920850_0_0_10"/>
<protein>
    <submittedName>
        <fullName evidence="3">TonB family domain-containing protein</fullName>
    </submittedName>
</protein>
<dbReference type="STRING" id="1203610.HMPREF1536_03590"/>
<feature type="domain" description="TonB C-terminal" evidence="2">
    <location>
        <begin position="51"/>
        <end position="147"/>
    </location>
</feature>
<proteinExistence type="predicted"/>
<dbReference type="PANTHER" id="PTHR33446:SF2">
    <property type="entry name" value="PROTEIN TONB"/>
    <property type="match status" value="1"/>
</dbReference>
<dbReference type="GO" id="GO:0098797">
    <property type="term" value="C:plasma membrane protein complex"/>
    <property type="evidence" value="ECO:0007669"/>
    <property type="project" value="TreeGrafter"/>
</dbReference>
<keyword evidence="4" id="KW-1185">Reference proteome</keyword>
<dbReference type="Pfam" id="PF03544">
    <property type="entry name" value="TonB_C"/>
    <property type="match status" value="1"/>
</dbReference>
<evidence type="ECO:0000256" key="1">
    <source>
        <dbReference type="SAM" id="SignalP"/>
    </source>
</evidence>
<dbReference type="EMBL" id="AQHW01000017">
    <property type="protein sequence ID" value="KKB54009.1"/>
    <property type="molecule type" value="Genomic_DNA"/>
</dbReference>
<dbReference type="PATRIC" id="fig|1203610.3.peg.3660"/>
<gene>
    <name evidence="3" type="ORF">HMPREF1536_03590</name>
</gene>
<dbReference type="Gene3D" id="3.30.1150.10">
    <property type="match status" value="2"/>
</dbReference>
<dbReference type="GO" id="GO:0055085">
    <property type="term" value="P:transmembrane transport"/>
    <property type="evidence" value="ECO:0007669"/>
    <property type="project" value="InterPro"/>
</dbReference>
<dbReference type="Proteomes" id="UP000033035">
    <property type="component" value="Unassembled WGS sequence"/>
</dbReference>
<evidence type="ECO:0000313" key="3">
    <source>
        <dbReference type="EMBL" id="KKB54009.1"/>
    </source>
</evidence>
<comment type="caution">
    <text evidence="3">The sequence shown here is derived from an EMBL/GenBank/DDBJ whole genome shotgun (WGS) entry which is preliminary data.</text>
</comment>
<evidence type="ECO:0000259" key="2">
    <source>
        <dbReference type="PROSITE" id="PS52015"/>
    </source>
</evidence>
<dbReference type="PANTHER" id="PTHR33446">
    <property type="entry name" value="PROTEIN TONB-RELATED"/>
    <property type="match status" value="1"/>
</dbReference>
<evidence type="ECO:0000313" key="4">
    <source>
        <dbReference type="Proteomes" id="UP000033035"/>
    </source>
</evidence>
<dbReference type="GO" id="GO:0031992">
    <property type="term" value="F:energy transducer activity"/>
    <property type="evidence" value="ECO:0007669"/>
    <property type="project" value="TreeGrafter"/>
</dbReference>
<feature type="signal peptide" evidence="1">
    <location>
        <begin position="1"/>
        <end position="25"/>
    </location>
</feature>
<reference evidence="3 4" key="1">
    <citation type="submission" date="2013-04" db="EMBL/GenBank/DDBJ databases">
        <title>The Genome Sequence of Parabacteroides gordonii DSM 23371.</title>
        <authorList>
            <consortium name="The Broad Institute Genomics Platform"/>
            <person name="Earl A."/>
            <person name="Ward D."/>
            <person name="Feldgarden M."/>
            <person name="Gevers D."/>
            <person name="Martens E."/>
            <person name="Sakamoto M."/>
            <person name="Benno Y."/>
            <person name="Suzuki N."/>
            <person name="Matsunaga N."/>
            <person name="Koshihara K."/>
            <person name="Seki M."/>
            <person name="Komiya H."/>
            <person name="Walker B."/>
            <person name="Young S."/>
            <person name="Zeng Q."/>
            <person name="Gargeya S."/>
            <person name="Fitzgerald M."/>
            <person name="Haas B."/>
            <person name="Abouelleil A."/>
            <person name="Allen A.W."/>
            <person name="Alvarado L."/>
            <person name="Arachchi H.M."/>
            <person name="Berlin A.M."/>
            <person name="Chapman S.B."/>
            <person name="Gainer-Dewar J."/>
            <person name="Goldberg J."/>
            <person name="Griggs A."/>
            <person name="Gujja S."/>
            <person name="Hansen M."/>
            <person name="Howarth C."/>
            <person name="Imamovic A."/>
            <person name="Ireland A."/>
            <person name="Larimer J."/>
            <person name="McCowan C."/>
            <person name="Murphy C."/>
            <person name="Pearson M."/>
            <person name="Poon T.W."/>
            <person name="Priest M."/>
            <person name="Roberts A."/>
            <person name="Saif S."/>
            <person name="Shea T."/>
            <person name="Sisk P."/>
            <person name="Sykes S."/>
            <person name="Wortman J."/>
            <person name="Nusbaum C."/>
            <person name="Birren B."/>
        </authorList>
    </citation>
    <scope>NUCLEOTIDE SEQUENCE [LARGE SCALE GENOMIC DNA]</scope>
    <source>
        <strain evidence="3 4">MS-1</strain>
    </source>
</reference>
<keyword evidence="1" id="KW-0732">Signal</keyword>
<sequence length="302" mass="34802">MKTKRTSFLPAILLLVILSITNTGAITQSHSSDKPEYKRPTAIPKGDMPPAFPDDINIIVNEITIYPPSLLKEDTGGTVTCKFTITEDGETKNIKLLQKAHSLLNKEAIRIIQSFPRIRPAVRDGKPVPYKYELSIKFSPNAYRAYHRKRKEDMIKEIEWRENNRYIFGQGRFVCMPEFPGGQGMLLKYMQKNIRYPESLKGSGISKRLTCSFDINIFGMVDNIKIIRGGNEYPEMDKEAIRLLSEMPAWAVGKNQPRETTDWKFEDVPEGYNKRQYREYQIVKYTIPVTFKEDLNKPAIVN</sequence>
<organism evidence="3 4">
    <name type="scientific">Parabacteroides gordonii MS-1 = DSM 23371</name>
    <dbReference type="NCBI Taxonomy" id="1203610"/>
    <lineage>
        <taxon>Bacteria</taxon>
        <taxon>Pseudomonadati</taxon>
        <taxon>Bacteroidota</taxon>
        <taxon>Bacteroidia</taxon>
        <taxon>Bacteroidales</taxon>
        <taxon>Tannerellaceae</taxon>
        <taxon>Parabacteroides</taxon>
    </lineage>
</organism>
<dbReference type="InterPro" id="IPR037682">
    <property type="entry name" value="TonB_C"/>
</dbReference>
<name>A0A0F5J871_9BACT</name>